<dbReference type="GO" id="GO:0003735">
    <property type="term" value="F:structural constituent of ribosome"/>
    <property type="evidence" value="ECO:0007669"/>
    <property type="project" value="InterPro"/>
</dbReference>
<evidence type="ECO:0000256" key="3">
    <source>
        <dbReference type="ARBA" id="ARBA00023274"/>
    </source>
</evidence>
<dbReference type="Gene3D" id="3.30.70.330">
    <property type="match status" value="1"/>
</dbReference>
<dbReference type="HAMAP" id="MF_01369_B">
    <property type="entry name" value="Ribosomal_uL23_B"/>
    <property type="match status" value="1"/>
</dbReference>
<keyword evidence="4" id="KW-0699">rRNA-binding</keyword>
<dbReference type="Pfam" id="PF00276">
    <property type="entry name" value="Ribosomal_L23"/>
    <property type="match status" value="1"/>
</dbReference>
<evidence type="ECO:0000313" key="5">
    <source>
        <dbReference type="EMBL" id="KKT38653.1"/>
    </source>
</evidence>
<comment type="caution">
    <text evidence="5">The sequence shown here is derived from an EMBL/GenBank/DDBJ whole genome shotgun (WGS) entry which is preliminary data.</text>
</comment>
<dbReference type="GO" id="GO:1990904">
    <property type="term" value="C:ribonucleoprotein complex"/>
    <property type="evidence" value="ECO:0007669"/>
    <property type="project" value="UniProtKB-KW"/>
</dbReference>
<comment type="subunit">
    <text evidence="4">Part of the 50S ribosomal subunit. Contacts protein L29, and trigger factor when it is bound to the ribosome.</text>
</comment>
<comment type="similarity">
    <text evidence="1 4">Belongs to the universal ribosomal protein uL23 family.</text>
</comment>
<organism evidence="5 6">
    <name type="scientific">Candidatus Gottesmanbacteria bacterium GW2011_GWB1_44_11c</name>
    <dbReference type="NCBI Taxonomy" id="1618447"/>
    <lineage>
        <taxon>Bacteria</taxon>
        <taxon>Candidatus Gottesmaniibacteriota</taxon>
    </lineage>
</organism>
<dbReference type="GO" id="GO:0005840">
    <property type="term" value="C:ribosome"/>
    <property type="evidence" value="ECO:0007669"/>
    <property type="project" value="UniProtKB-KW"/>
</dbReference>
<dbReference type="Proteomes" id="UP000034617">
    <property type="component" value="Unassembled WGS sequence"/>
</dbReference>
<keyword evidence="2 4" id="KW-0689">Ribosomal protein</keyword>
<comment type="function">
    <text evidence="4">One of the early assembly proteins it binds 23S rRNA. One of the proteins that surrounds the polypeptide exit tunnel on the outside of the ribosome. Forms the main docking site for trigger factor binding to the ribosome.</text>
</comment>
<evidence type="ECO:0000256" key="1">
    <source>
        <dbReference type="ARBA" id="ARBA00006700"/>
    </source>
</evidence>
<evidence type="ECO:0000256" key="2">
    <source>
        <dbReference type="ARBA" id="ARBA00022980"/>
    </source>
</evidence>
<evidence type="ECO:0000313" key="6">
    <source>
        <dbReference type="Proteomes" id="UP000034617"/>
    </source>
</evidence>
<dbReference type="GO" id="GO:0006412">
    <property type="term" value="P:translation"/>
    <property type="evidence" value="ECO:0007669"/>
    <property type="project" value="UniProtKB-UniRule"/>
</dbReference>
<dbReference type="AlphaFoldDB" id="A0A0G1GWS7"/>
<gene>
    <name evidence="4" type="primary">rplW</name>
    <name evidence="5" type="ORF">UW22_C0008G0006</name>
</gene>
<dbReference type="EMBL" id="LCHM01000008">
    <property type="protein sequence ID" value="KKT38653.1"/>
    <property type="molecule type" value="Genomic_DNA"/>
</dbReference>
<keyword evidence="4" id="KW-0694">RNA-binding</keyword>
<dbReference type="PANTHER" id="PTHR12059:SF5">
    <property type="entry name" value="LARGE RIBOSOMAL SUBUNIT PROTEIN UL23M"/>
    <property type="match status" value="1"/>
</dbReference>
<keyword evidence="3 4" id="KW-0687">Ribonucleoprotein</keyword>
<dbReference type="InterPro" id="IPR013025">
    <property type="entry name" value="Ribosomal_uL23-like"/>
</dbReference>
<dbReference type="InterPro" id="IPR012678">
    <property type="entry name" value="Ribosomal_uL23/eL15/eS24_sf"/>
</dbReference>
<reference evidence="5 6" key="1">
    <citation type="journal article" date="2015" name="Nature">
        <title>rRNA introns, odd ribosomes, and small enigmatic genomes across a large radiation of phyla.</title>
        <authorList>
            <person name="Brown C.T."/>
            <person name="Hug L.A."/>
            <person name="Thomas B.C."/>
            <person name="Sharon I."/>
            <person name="Castelle C.J."/>
            <person name="Singh A."/>
            <person name="Wilkins M.J."/>
            <person name="Williams K.H."/>
            <person name="Banfield J.F."/>
        </authorList>
    </citation>
    <scope>NUCLEOTIDE SEQUENCE [LARGE SCALE GENOMIC DNA]</scope>
</reference>
<proteinExistence type="inferred from homology"/>
<dbReference type="PANTHER" id="PTHR12059">
    <property type="entry name" value="RIBOSOMAL PROTEIN L23-RELATED"/>
    <property type="match status" value="1"/>
</dbReference>
<sequence>MKTYIVKPLITEKTMHMSQGGWYTFRSDVSANKNSVRKEIEKLYSVSVEKVRSGLMHGKVQRVGRKGKTAKKSDWKKICVKLKAGQTIDAFQIGGQEEKK</sequence>
<dbReference type="GO" id="GO:0019843">
    <property type="term" value="F:rRNA binding"/>
    <property type="evidence" value="ECO:0007669"/>
    <property type="project" value="UniProtKB-UniRule"/>
</dbReference>
<dbReference type="InterPro" id="IPR012677">
    <property type="entry name" value="Nucleotide-bd_a/b_plait_sf"/>
</dbReference>
<evidence type="ECO:0000256" key="4">
    <source>
        <dbReference type="HAMAP-Rule" id="MF_01369"/>
    </source>
</evidence>
<name>A0A0G1GWS7_9BACT</name>
<dbReference type="SUPFAM" id="SSF54189">
    <property type="entry name" value="Ribosomal proteins S24e, L23 and L15e"/>
    <property type="match status" value="1"/>
</dbReference>
<protein>
    <recommendedName>
        <fullName evidence="4">Large ribosomal subunit protein uL23</fullName>
    </recommendedName>
</protein>
<accession>A0A0G1GWS7</accession>